<reference evidence="1" key="1">
    <citation type="submission" date="2024-09" db="EMBL/GenBank/DDBJ databases">
        <title>Black Yeasts Isolated from many extreme environments.</title>
        <authorList>
            <person name="Coleine C."/>
            <person name="Stajich J.E."/>
            <person name="Selbmann L."/>
        </authorList>
    </citation>
    <scope>NUCLEOTIDE SEQUENCE</scope>
    <source>
        <strain evidence="1">CCFEE 5737</strain>
    </source>
</reference>
<proteinExistence type="predicted"/>
<dbReference type="EMBL" id="JAWDJW010007180">
    <property type="protein sequence ID" value="KAK3062669.1"/>
    <property type="molecule type" value="Genomic_DNA"/>
</dbReference>
<gene>
    <name evidence="1" type="ORF">LTS18_003591</name>
</gene>
<keyword evidence="2" id="KW-1185">Reference proteome</keyword>
<name>A0ACC3D6L4_9PEZI</name>
<comment type="caution">
    <text evidence="1">The sequence shown here is derived from an EMBL/GenBank/DDBJ whole genome shotgun (WGS) entry which is preliminary data.</text>
</comment>
<accession>A0ACC3D6L4</accession>
<evidence type="ECO:0000313" key="2">
    <source>
        <dbReference type="Proteomes" id="UP001186974"/>
    </source>
</evidence>
<evidence type="ECO:0000313" key="1">
    <source>
        <dbReference type="EMBL" id="KAK3062669.1"/>
    </source>
</evidence>
<sequence length="586" mass="65715">MHVDTPRTDVSGPSFRSVTSPRSCIAPSNDLSFILNPLRTISPPVDPRLDSPHASSTGRQGRANSVRSQAIPTSIAESNHEIAFLLRWFVEGPGWWMDLFDLDRYFSTYVPVKAVSSPMLKYAAVAFSAKALARVRGVKPTFGGTASVSASTEVFPRIKSIDWQHKATEYYDLALSLVRCMLQEDAALGGYHSPSDHGQTRSPAPSDLTQRSPGTTSALSSLTFSHTNSDELLAAAIILCLYEFLDDSGAEWSRHLEGAKNILDVAKVTMMPLKEQGHKLSRARRAMFWNLARQDMLSAFINRCHTRLDTEDLSMWIEAGLPLENGLLQPSRMGGDNFWQHDDSMKEDMVSNALVWLESKLVNFMATGDELLPGSDWTSLPQRTILEYWMHLKDHFDLWRSGLPPTFQPVARVDPTNVPEGVANAQNDTTIPEVWYSNPMCASTMQHYHMSQIQLLLNKPHESTQLRTSVLQRLTSYEQVIVESRMHAREIVGISLSRLDATARIHSVQPLYTAGQCLEDVRERKLVLKLLREIEADTGWASEYRVKALLQQWEWTEEEAFGYVSFAAAYDGSRIPQASVLSETRG</sequence>
<organism evidence="1 2">
    <name type="scientific">Coniosporium uncinatum</name>
    <dbReference type="NCBI Taxonomy" id="93489"/>
    <lineage>
        <taxon>Eukaryota</taxon>
        <taxon>Fungi</taxon>
        <taxon>Dikarya</taxon>
        <taxon>Ascomycota</taxon>
        <taxon>Pezizomycotina</taxon>
        <taxon>Dothideomycetes</taxon>
        <taxon>Dothideomycetes incertae sedis</taxon>
        <taxon>Coniosporium</taxon>
    </lineage>
</organism>
<dbReference type="Proteomes" id="UP001186974">
    <property type="component" value="Unassembled WGS sequence"/>
</dbReference>
<protein>
    <submittedName>
        <fullName evidence="1">Uncharacterized protein</fullName>
    </submittedName>
</protein>